<dbReference type="EMBL" id="JFHE01000038">
    <property type="protein sequence ID" value="KDR28086.1"/>
    <property type="molecule type" value="Genomic_DNA"/>
</dbReference>
<gene>
    <name evidence="1" type="ORF">BG57_20035</name>
</gene>
<evidence type="ECO:0000313" key="1">
    <source>
        <dbReference type="EMBL" id="KDR28086.1"/>
    </source>
</evidence>
<dbReference type="AlphaFoldDB" id="A0A069NSR6"/>
<reference evidence="1 2" key="1">
    <citation type="submission" date="2014-03" db="EMBL/GenBank/DDBJ databases">
        <title>Draft Genome Sequences of Four Burkholderia Strains.</title>
        <authorList>
            <person name="Liu X.Y."/>
            <person name="Li C.X."/>
            <person name="Xu J.H."/>
        </authorList>
    </citation>
    <scope>NUCLEOTIDE SEQUENCE [LARGE SCALE GENOMIC DNA]</scope>
    <source>
        <strain evidence="1 2">R27</strain>
    </source>
</reference>
<dbReference type="Proteomes" id="UP000027439">
    <property type="component" value="Unassembled WGS sequence"/>
</dbReference>
<protein>
    <submittedName>
        <fullName evidence="1">Uncharacterized protein</fullName>
    </submittedName>
</protein>
<accession>A0A069NSR6</accession>
<organism evidence="1 2">
    <name type="scientific">Caballeronia grimmiae</name>
    <dbReference type="NCBI Taxonomy" id="1071679"/>
    <lineage>
        <taxon>Bacteria</taxon>
        <taxon>Pseudomonadati</taxon>
        <taxon>Pseudomonadota</taxon>
        <taxon>Betaproteobacteria</taxon>
        <taxon>Burkholderiales</taxon>
        <taxon>Burkholderiaceae</taxon>
        <taxon>Caballeronia</taxon>
    </lineage>
</organism>
<proteinExistence type="predicted"/>
<name>A0A069NSR6_9BURK</name>
<evidence type="ECO:0000313" key="2">
    <source>
        <dbReference type="Proteomes" id="UP000027439"/>
    </source>
</evidence>
<sequence>MITRRRWRIGEFARRWKRAVAAARRSRRLRMTRTGSAAPLALILVTFRVQASYWRRAHRPERFDVRRGLALHPAQAPAFHRA</sequence>
<comment type="caution">
    <text evidence="1">The sequence shown here is derived from an EMBL/GenBank/DDBJ whole genome shotgun (WGS) entry which is preliminary data.</text>
</comment>